<dbReference type="PaxDb" id="73239-Q7RK09"/>
<name>Q7RK09_PLAYO</name>
<evidence type="ECO:0000313" key="2">
    <source>
        <dbReference type="Proteomes" id="UP000008553"/>
    </source>
</evidence>
<organism evidence="1 2">
    <name type="scientific">Plasmodium yoelii yoelii</name>
    <dbReference type="NCBI Taxonomy" id="73239"/>
    <lineage>
        <taxon>Eukaryota</taxon>
        <taxon>Sar</taxon>
        <taxon>Alveolata</taxon>
        <taxon>Apicomplexa</taxon>
        <taxon>Aconoidasida</taxon>
        <taxon>Haemosporida</taxon>
        <taxon>Plasmodiidae</taxon>
        <taxon>Plasmodium</taxon>
        <taxon>Plasmodium (Vinckeia)</taxon>
    </lineage>
</organism>
<keyword evidence="2" id="KW-1185">Reference proteome</keyword>
<evidence type="ECO:0000313" key="1">
    <source>
        <dbReference type="EMBL" id="EAA22626.1"/>
    </source>
</evidence>
<dbReference type="Proteomes" id="UP000008553">
    <property type="component" value="Unassembled WGS sequence"/>
</dbReference>
<accession>Q7RK09</accession>
<dbReference type="AlphaFoldDB" id="Q7RK09"/>
<proteinExistence type="predicted"/>
<protein>
    <submittedName>
        <fullName evidence="1">Uncharacterized protein</fullName>
    </submittedName>
</protein>
<sequence length="20" mass="2366">MQHPCMFNLELKPKYATKEG</sequence>
<dbReference type="EMBL" id="AABL01000876">
    <property type="protein sequence ID" value="EAA22626.1"/>
    <property type="molecule type" value="Genomic_DNA"/>
</dbReference>
<gene>
    <name evidence="1" type="ORF">PY03096</name>
</gene>
<dbReference type="InParanoid" id="Q7RK09"/>
<feature type="non-terminal residue" evidence="1">
    <location>
        <position position="20"/>
    </location>
</feature>
<comment type="caution">
    <text evidence="1">The sequence shown here is derived from an EMBL/GenBank/DDBJ whole genome shotgun (WGS) entry which is preliminary data.</text>
</comment>
<reference evidence="1 2" key="1">
    <citation type="journal article" date="2002" name="Nature">
        <title>Genome sequence and comparative analysis of the model rodent malaria parasite Plasmodium yoelii yoelii.</title>
        <authorList>
            <person name="Carlton J.M."/>
            <person name="Angiuoli S.V."/>
            <person name="Suh B.B."/>
            <person name="Kooij T.W."/>
            <person name="Pertea M."/>
            <person name="Silva J.C."/>
            <person name="Ermolaeva M.D."/>
            <person name="Allen J.E."/>
            <person name="Selengut J.D."/>
            <person name="Koo H.L."/>
            <person name="Peterson J.D."/>
            <person name="Pop M."/>
            <person name="Kosack D.S."/>
            <person name="Shumway M.F."/>
            <person name="Bidwell S.L."/>
            <person name="Shallom S.J."/>
            <person name="van Aken S.E."/>
            <person name="Riedmuller S.B."/>
            <person name="Feldblyum T.V."/>
            <person name="Cho J.K."/>
            <person name="Quackenbush J."/>
            <person name="Sedegah M."/>
            <person name="Shoaibi A."/>
            <person name="Cummings L.M."/>
            <person name="Florens L."/>
            <person name="Yates J.R."/>
            <person name="Raine J.D."/>
            <person name="Sinden R.E."/>
            <person name="Harris M.A."/>
            <person name="Cunningham D.A."/>
            <person name="Preiser P.R."/>
            <person name="Bergman L.W."/>
            <person name="Vaidya A.B."/>
            <person name="van Lin L.H."/>
            <person name="Janse C.J."/>
            <person name="Waters A.P."/>
            <person name="Smith H.O."/>
            <person name="White O.R."/>
            <person name="Salzberg S.L."/>
            <person name="Venter J.C."/>
            <person name="Fraser C.M."/>
            <person name="Hoffman S.L."/>
            <person name="Gardner M.J."/>
            <person name="Carucci D.J."/>
        </authorList>
    </citation>
    <scope>NUCLEOTIDE SEQUENCE [LARGE SCALE GENOMIC DNA]</scope>
    <source>
        <strain evidence="1 2">17XNL</strain>
    </source>
</reference>